<dbReference type="AlphaFoldDB" id="A0A9P4NL55"/>
<sequence length="913" mass="103987">MTTLCLLVTRDPSFLERASSAFASHTPHVTVPIPPSCASDFFSLDLPINLNNSFDLSPTSQQRVKRLFSPATNSNITASRSRQRRLSFDIVLHFSIAQPLSAAFLLRFADIPKDQKELYRKHHKPLLFLRHSIKRLEFSTSFIMTTTMVSTCTREAVAALSGELSVGLFEKYTELNGIVSRHEPTLRSRMLKKKKSKTLRKFLKRVCPEMPTSHRPDVTLAYSAGEDMLEEMIELHRTSFLCPHINQDDLVKDSNFLLFLNSRARNPPYAFLQEDYERSAMAHTSLDNVNNVPTHIMAFQNLDTPSTYGEVMLRPESTQLTPGRRQYSTSQGMVILESQCCMTELLLKIVRGLLDDISHNELLGPLFPILDEPSSLLPENYCPFLATSEAPYLLPATFNIAELHSVAQATVASRKEDIMAMRDGPRYFEENLYEWKEHRPEMVARLGFRTSLDIDRPRGWGKALDSFISVENSTWRLWSLIEELTSADALLKDEPKTQRLSMSSGPLSVEDTKFLNTYHDKIAFVHFVFCSPPLREYMRRRRDGKADWIPGITPDADREITLWALIELGKDDGFEKSNNFVDLLVRATDNPKQNKFLSPFVVGLIYDLQLVSHCLDGLKRYVPGIASRFKYMDEDKLRVGGVTTALNKLALSAECVELGTPTKGKFTYPKTNKRKTKANNEAMIKSEHNLEKFWEQADQEIYPNIFNHSGREMADLFKNALQPEERFRTDPWVSAVRIDPIRQNLGVDPAKDTTSALFRVLSIDSSHSAEPVPQKRSKKKTQGKADPSKAPTPPPPEEDFLEEEPEPIIYTDARSLEVFQAMFFTPKKRAQAGEIAWSDVLHAMTTIGFTAEQGDGSARMFKPRDVNIEGVVHPITFHAPHPSPKLRRLWARRAGTQLTRQYGWHWGMFKLRE</sequence>
<dbReference type="PANTHER" id="PTHR40788:SF2">
    <property type="entry name" value="CLR5 DOMAIN-CONTAINING PROTEIN"/>
    <property type="match status" value="1"/>
</dbReference>
<dbReference type="OrthoDB" id="2922289at2759"/>
<protein>
    <submittedName>
        <fullName evidence="2">Uncharacterized protein</fullName>
    </submittedName>
</protein>
<dbReference type="EMBL" id="MU007063">
    <property type="protein sequence ID" value="KAF2426552.1"/>
    <property type="molecule type" value="Genomic_DNA"/>
</dbReference>
<evidence type="ECO:0000313" key="2">
    <source>
        <dbReference type="EMBL" id="KAF2426552.1"/>
    </source>
</evidence>
<evidence type="ECO:0000313" key="3">
    <source>
        <dbReference type="Proteomes" id="UP000800235"/>
    </source>
</evidence>
<gene>
    <name evidence="2" type="ORF">EJ08DRAFT_681174</name>
</gene>
<comment type="caution">
    <text evidence="2">The sequence shown here is derived from an EMBL/GenBank/DDBJ whole genome shotgun (WGS) entry which is preliminary data.</text>
</comment>
<keyword evidence="3" id="KW-1185">Reference proteome</keyword>
<feature type="region of interest" description="Disordered" evidence="1">
    <location>
        <begin position="767"/>
        <end position="802"/>
    </location>
</feature>
<reference evidence="2" key="1">
    <citation type="journal article" date="2020" name="Stud. Mycol.">
        <title>101 Dothideomycetes genomes: a test case for predicting lifestyles and emergence of pathogens.</title>
        <authorList>
            <person name="Haridas S."/>
            <person name="Albert R."/>
            <person name="Binder M."/>
            <person name="Bloem J."/>
            <person name="Labutti K."/>
            <person name="Salamov A."/>
            <person name="Andreopoulos B."/>
            <person name="Baker S."/>
            <person name="Barry K."/>
            <person name="Bills G."/>
            <person name="Bluhm B."/>
            <person name="Cannon C."/>
            <person name="Castanera R."/>
            <person name="Culley D."/>
            <person name="Daum C."/>
            <person name="Ezra D."/>
            <person name="Gonzalez J."/>
            <person name="Henrissat B."/>
            <person name="Kuo A."/>
            <person name="Liang C."/>
            <person name="Lipzen A."/>
            <person name="Lutzoni F."/>
            <person name="Magnuson J."/>
            <person name="Mondo S."/>
            <person name="Nolan M."/>
            <person name="Ohm R."/>
            <person name="Pangilinan J."/>
            <person name="Park H.-J."/>
            <person name="Ramirez L."/>
            <person name="Alfaro M."/>
            <person name="Sun H."/>
            <person name="Tritt A."/>
            <person name="Yoshinaga Y."/>
            <person name="Zwiers L.-H."/>
            <person name="Turgeon B."/>
            <person name="Goodwin S."/>
            <person name="Spatafora J."/>
            <person name="Crous P."/>
            <person name="Grigoriev I."/>
        </authorList>
    </citation>
    <scope>NUCLEOTIDE SEQUENCE</scope>
    <source>
        <strain evidence="2">CBS 130266</strain>
    </source>
</reference>
<dbReference type="Proteomes" id="UP000800235">
    <property type="component" value="Unassembled WGS sequence"/>
</dbReference>
<proteinExistence type="predicted"/>
<dbReference type="PANTHER" id="PTHR40788">
    <property type="entry name" value="CLR5 DOMAIN-CONTAINING PROTEIN-RELATED"/>
    <property type="match status" value="1"/>
</dbReference>
<accession>A0A9P4NL55</accession>
<evidence type="ECO:0000256" key="1">
    <source>
        <dbReference type="SAM" id="MobiDB-lite"/>
    </source>
</evidence>
<organism evidence="2 3">
    <name type="scientific">Tothia fuscella</name>
    <dbReference type="NCBI Taxonomy" id="1048955"/>
    <lineage>
        <taxon>Eukaryota</taxon>
        <taxon>Fungi</taxon>
        <taxon>Dikarya</taxon>
        <taxon>Ascomycota</taxon>
        <taxon>Pezizomycotina</taxon>
        <taxon>Dothideomycetes</taxon>
        <taxon>Pleosporomycetidae</taxon>
        <taxon>Venturiales</taxon>
        <taxon>Cylindrosympodiaceae</taxon>
        <taxon>Tothia</taxon>
    </lineage>
</organism>
<name>A0A9P4NL55_9PEZI</name>